<dbReference type="Gene3D" id="3.30.2160.10">
    <property type="entry name" value="Hect, E3 ligase catalytic domain"/>
    <property type="match status" value="1"/>
</dbReference>
<feature type="region of interest" description="Disordered" evidence="7">
    <location>
        <begin position="1"/>
        <end position="146"/>
    </location>
</feature>
<feature type="compositionally biased region" description="Low complexity" evidence="7">
    <location>
        <begin position="95"/>
        <end position="109"/>
    </location>
</feature>
<feature type="domain" description="HECT" evidence="8">
    <location>
        <begin position="538"/>
        <end position="879"/>
    </location>
</feature>
<keyword evidence="5 6" id="KW-0833">Ubl conjugation pathway</keyword>
<feature type="compositionally biased region" description="Low complexity" evidence="7">
    <location>
        <begin position="73"/>
        <end position="83"/>
    </location>
</feature>
<dbReference type="CDD" id="cd00078">
    <property type="entry name" value="HECTc"/>
    <property type="match status" value="1"/>
</dbReference>
<feature type="compositionally biased region" description="Low complexity" evidence="7">
    <location>
        <begin position="116"/>
        <end position="136"/>
    </location>
</feature>
<feature type="compositionally biased region" description="Polar residues" evidence="7">
    <location>
        <begin position="85"/>
        <end position="94"/>
    </location>
</feature>
<dbReference type="InterPro" id="IPR050409">
    <property type="entry name" value="E3_ubiq-protein_ligase"/>
</dbReference>
<dbReference type="EMBL" id="CAICTM010001474">
    <property type="protein sequence ID" value="CAB9523957.1"/>
    <property type="molecule type" value="Genomic_DNA"/>
</dbReference>
<evidence type="ECO:0000256" key="3">
    <source>
        <dbReference type="ARBA" id="ARBA00012485"/>
    </source>
</evidence>
<dbReference type="Gene3D" id="3.30.2410.10">
    <property type="entry name" value="Hect, E3 ligase catalytic domain"/>
    <property type="match status" value="1"/>
</dbReference>
<dbReference type="GO" id="GO:0005737">
    <property type="term" value="C:cytoplasm"/>
    <property type="evidence" value="ECO:0007669"/>
    <property type="project" value="UniProtKB-ARBA"/>
</dbReference>
<evidence type="ECO:0000256" key="6">
    <source>
        <dbReference type="PROSITE-ProRule" id="PRU00104"/>
    </source>
</evidence>
<evidence type="ECO:0000256" key="4">
    <source>
        <dbReference type="ARBA" id="ARBA00022679"/>
    </source>
</evidence>
<comment type="caution">
    <text evidence="9">The sequence shown here is derived from an EMBL/GenBank/DDBJ whole genome shotgun (WGS) entry which is preliminary data.</text>
</comment>
<dbReference type="FunFam" id="3.30.2410.10:FF:000009">
    <property type="entry name" value="Probable E3 ubiquitin-protein ligase HECTD2"/>
    <property type="match status" value="1"/>
</dbReference>
<feature type="compositionally biased region" description="Polar residues" evidence="7">
    <location>
        <begin position="12"/>
        <end position="23"/>
    </location>
</feature>
<keyword evidence="10" id="KW-1185">Reference proteome</keyword>
<evidence type="ECO:0000256" key="7">
    <source>
        <dbReference type="SAM" id="MobiDB-lite"/>
    </source>
</evidence>
<evidence type="ECO:0000256" key="2">
    <source>
        <dbReference type="ARBA" id="ARBA00004906"/>
    </source>
</evidence>
<sequence>MPIFQILGGGNRSSRASTYPGNRTTSSSAAPSTAAAADQHNGSSRSTYPGMRAAAPMGPLGAQPPSAAPPRAPTAMPTAAGPPRHTNNQSSNMGSTSSSTSSSATSTTQPAPPSSNPASAAPPSAASAPSTATSTSRGPESTRPGAFAVTRTATGPAQVYRVTVPAGVSPGSEFTVHAGPRRVRVRCPNTSRPGQSLQITLPPEPVTHHTPLKMAPLTAAAGSGGGGAVQMSLEVRNVNKAASDSGGTAQTFLVTIPPNIYPGMQFTVDVSGQRFVVTCPPNAGPDMKVRIVPPTQREEPMAAPKTQVFEVAVPPGVGPNEPFALVANGQRVLVTCPPNVASGQKIRFQLPIQELLGHIQLSYESATGGWCRTIRVTDMRFQWVRVNNNSNSSTSTNKLKEHDDEGDNPASAEEAAADGTRASALDVDAMDKFDFKRSAYVRKLTYLEGNDARMRTGTIELVPAKDAVVDSKLVVHNRTLVSYADIAAVQGKSLEEKTQWFHNICNQLTGAWEDGHIKIAVRRKYLLLDSVDAIMSLGRDDLRKRWRFEFLGEPGIDSGGVTREWFQLVTEQIMDPAFGLWKSSVNNQACVTINPSSGISCPDDHLVYFRFLGRVLGRALFDRQIVKGHMARHVFKHLLGWPITFEDLAAQDEDYYQSLKKLAQMGDVSAMCLDFTVTEENMGAHSEVELIEGGAMKEVTTENLVEYLEANLRYQMLARCKHQMTELLLGFFDIAPEPALTVFDSNELELILCGLPTIEMDDWEANSIYSGCFETKGRQHQVVQWFWETVRDDFDQEMKARLLQFVTGTSGVPSRGFAYLQGNDGNIKKFAVHGMEVGVYPRAHTCFNRIDLPIYHSKKDLQEKLRASITLSAVGFDME</sequence>
<dbReference type="FunFam" id="3.90.1750.10:FF:000079">
    <property type="entry name" value="E3 ubiquitin-protein ligase"/>
    <property type="match status" value="1"/>
</dbReference>
<dbReference type="InterPro" id="IPR000569">
    <property type="entry name" value="HECT_dom"/>
</dbReference>
<dbReference type="AlphaFoldDB" id="A0A9N8ELF6"/>
<reference evidence="9" key="1">
    <citation type="submission" date="2020-06" db="EMBL/GenBank/DDBJ databases">
        <authorList>
            <consortium name="Plant Systems Biology data submission"/>
        </authorList>
    </citation>
    <scope>NUCLEOTIDE SEQUENCE</scope>
    <source>
        <strain evidence="9">D6</strain>
    </source>
</reference>
<dbReference type="SMART" id="SM00119">
    <property type="entry name" value="HECTc"/>
    <property type="match status" value="1"/>
</dbReference>
<dbReference type="PROSITE" id="PS50237">
    <property type="entry name" value="HECT"/>
    <property type="match status" value="1"/>
</dbReference>
<accession>A0A9N8ELF6</accession>
<evidence type="ECO:0000313" key="10">
    <source>
        <dbReference type="Proteomes" id="UP001153069"/>
    </source>
</evidence>
<feature type="compositionally biased region" description="Low complexity" evidence="7">
    <location>
        <begin position="388"/>
        <end position="397"/>
    </location>
</feature>
<organism evidence="9 10">
    <name type="scientific">Seminavis robusta</name>
    <dbReference type="NCBI Taxonomy" id="568900"/>
    <lineage>
        <taxon>Eukaryota</taxon>
        <taxon>Sar</taxon>
        <taxon>Stramenopiles</taxon>
        <taxon>Ochrophyta</taxon>
        <taxon>Bacillariophyta</taxon>
        <taxon>Bacillariophyceae</taxon>
        <taxon>Bacillariophycidae</taxon>
        <taxon>Naviculales</taxon>
        <taxon>Naviculaceae</taxon>
        <taxon>Seminavis</taxon>
    </lineage>
</organism>
<feature type="region of interest" description="Disordered" evidence="7">
    <location>
        <begin position="388"/>
        <end position="419"/>
    </location>
</feature>
<comment type="catalytic activity">
    <reaction evidence="1">
        <text>S-ubiquitinyl-[E2 ubiquitin-conjugating enzyme]-L-cysteine + [acceptor protein]-L-lysine = [E2 ubiquitin-conjugating enzyme]-L-cysteine + N(6)-ubiquitinyl-[acceptor protein]-L-lysine.</text>
        <dbReference type="EC" id="2.3.2.26"/>
    </reaction>
</comment>
<evidence type="ECO:0000259" key="8">
    <source>
        <dbReference type="PROSITE" id="PS50237"/>
    </source>
</evidence>
<dbReference type="GO" id="GO:0006511">
    <property type="term" value="P:ubiquitin-dependent protein catabolic process"/>
    <property type="evidence" value="ECO:0007669"/>
    <property type="project" value="TreeGrafter"/>
</dbReference>
<gene>
    <name evidence="9" type="ORF">SEMRO_1476_G275920.1</name>
</gene>
<evidence type="ECO:0000256" key="5">
    <source>
        <dbReference type="ARBA" id="ARBA00022786"/>
    </source>
</evidence>
<dbReference type="EC" id="2.3.2.26" evidence="3"/>
<feature type="active site" description="Glycyl thioester intermediate" evidence="6">
    <location>
        <position position="846"/>
    </location>
</feature>
<dbReference type="InterPro" id="IPR035983">
    <property type="entry name" value="Hect_E3_ubiquitin_ligase"/>
</dbReference>
<dbReference type="Proteomes" id="UP001153069">
    <property type="component" value="Unassembled WGS sequence"/>
</dbReference>
<dbReference type="GO" id="GO:0016567">
    <property type="term" value="P:protein ubiquitination"/>
    <property type="evidence" value="ECO:0007669"/>
    <property type="project" value="TreeGrafter"/>
</dbReference>
<keyword evidence="4" id="KW-0808">Transferase</keyword>
<dbReference type="Gene3D" id="3.90.1750.10">
    <property type="entry name" value="Hect, E3 ligase catalytic domains"/>
    <property type="match status" value="1"/>
</dbReference>
<name>A0A9N8ELF6_9STRA</name>
<evidence type="ECO:0000313" key="9">
    <source>
        <dbReference type="EMBL" id="CAB9523957.1"/>
    </source>
</evidence>
<feature type="compositionally biased region" description="Low complexity" evidence="7">
    <location>
        <begin position="24"/>
        <end position="37"/>
    </location>
</feature>
<dbReference type="Pfam" id="PF00632">
    <property type="entry name" value="HECT"/>
    <property type="match status" value="1"/>
</dbReference>
<dbReference type="OrthoDB" id="36608at2759"/>
<dbReference type="GO" id="GO:0061630">
    <property type="term" value="F:ubiquitin protein ligase activity"/>
    <property type="evidence" value="ECO:0007669"/>
    <property type="project" value="UniProtKB-EC"/>
</dbReference>
<dbReference type="SUPFAM" id="SSF56204">
    <property type="entry name" value="Hect, E3 ligase catalytic domain"/>
    <property type="match status" value="1"/>
</dbReference>
<evidence type="ECO:0000256" key="1">
    <source>
        <dbReference type="ARBA" id="ARBA00000885"/>
    </source>
</evidence>
<proteinExistence type="predicted"/>
<dbReference type="PANTHER" id="PTHR11254:SF440">
    <property type="entry name" value="E3 UBIQUITIN-PROTEIN LIGASE NEDD-4"/>
    <property type="match status" value="1"/>
</dbReference>
<dbReference type="PANTHER" id="PTHR11254">
    <property type="entry name" value="HECT DOMAIN UBIQUITIN-PROTEIN LIGASE"/>
    <property type="match status" value="1"/>
</dbReference>
<comment type="pathway">
    <text evidence="2">Protein modification; protein ubiquitination.</text>
</comment>
<protein>
    <recommendedName>
        <fullName evidence="3">HECT-type E3 ubiquitin transferase</fullName>
        <ecNumber evidence="3">2.3.2.26</ecNumber>
    </recommendedName>
</protein>
<dbReference type="FunFam" id="3.30.2160.10:FF:000002">
    <property type="entry name" value="Putative Ubiquitin-protein ligase E3C"/>
    <property type="match status" value="1"/>
</dbReference>